<dbReference type="Proteomes" id="UP000243217">
    <property type="component" value="Unassembled WGS sequence"/>
</dbReference>
<reference evidence="14 15" key="1">
    <citation type="journal article" date="2014" name="Genome Biol. Evol.">
        <title>The secreted proteins of Achlya hypogyna and Thraustotheca clavata identify the ancestral oomycete secretome and reveal gene acquisitions by horizontal gene transfer.</title>
        <authorList>
            <person name="Misner I."/>
            <person name="Blouin N."/>
            <person name="Leonard G."/>
            <person name="Richards T.A."/>
            <person name="Lane C.E."/>
        </authorList>
    </citation>
    <scope>NUCLEOTIDE SEQUENCE [LARGE SCALE GENOMIC DNA]</scope>
    <source>
        <strain evidence="14 15">ATCC 34112</strain>
    </source>
</reference>
<dbReference type="GO" id="GO:0015031">
    <property type="term" value="P:protein transport"/>
    <property type="evidence" value="ECO:0007669"/>
    <property type="project" value="UniProtKB-KW"/>
</dbReference>
<evidence type="ECO:0000256" key="9">
    <source>
        <dbReference type="ARBA" id="ARBA00023134"/>
    </source>
</evidence>
<dbReference type="OrthoDB" id="59429at2759"/>
<evidence type="ECO:0000256" key="4">
    <source>
        <dbReference type="ARBA" id="ARBA00022707"/>
    </source>
</evidence>
<keyword evidence="12" id="KW-0460">Magnesium</keyword>
<evidence type="ECO:0000256" key="10">
    <source>
        <dbReference type="ARBA" id="ARBA00023288"/>
    </source>
</evidence>
<dbReference type="GO" id="GO:0046872">
    <property type="term" value="F:metal ion binding"/>
    <property type="evidence" value="ECO:0007669"/>
    <property type="project" value="UniProtKB-KW"/>
</dbReference>
<keyword evidence="6" id="KW-0931">ER-Golgi transport</keyword>
<evidence type="ECO:0000256" key="8">
    <source>
        <dbReference type="ARBA" id="ARBA00023034"/>
    </source>
</evidence>
<sequence length="178" mass="20174">MGVAVSRLASRLFGKKELNVMMVGLDAAGKTTILYRLKLNETVTTVPTIGANVQTVEYRNISLQVWDFGGQDKIRALWRCYLVNNTFKVLIYVVDSSDRERIPEARDELLRILQQEELRESRVLILANKQDVANAMTTLEVTAKLGLYELQHNWYIQACCAKTGNGLVQGLQWIARTN</sequence>
<dbReference type="GO" id="GO:0003924">
    <property type="term" value="F:GTPase activity"/>
    <property type="evidence" value="ECO:0007669"/>
    <property type="project" value="InterPro"/>
</dbReference>
<dbReference type="SMART" id="SM00177">
    <property type="entry name" value="ARF"/>
    <property type="match status" value="1"/>
</dbReference>
<organism evidence="14 15">
    <name type="scientific">Thraustotheca clavata</name>
    <dbReference type="NCBI Taxonomy" id="74557"/>
    <lineage>
        <taxon>Eukaryota</taxon>
        <taxon>Sar</taxon>
        <taxon>Stramenopiles</taxon>
        <taxon>Oomycota</taxon>
        <taxon>Saprolegniomycetes</taxon>
        <taxon>Saprolegniales</taxon>
        <taxon>Achlyaceae</taxon>
        <taxon>Thraustotheca</taxon>
    </lineage>
</organism>
<keyword evidence="9 11" id="KW-0342">GTP-binding</keyword>
<comment type="caution">
    <text evidence="14">The sequence shown here is derived from an EMBL/GenBank/DDBJ whole genome shotgun (WGS) entry which is preliminary data.</text>
</comment>
<evidence type="ECO:0000256" key="7">
    <source>
        <dbReference type="ARBA" id="ARBA00022927"/>
    </source>
</evidence>
<dbReference type="Pfam" id="PF00025">
    <property type="entry name" value="Arf"/>
    <property type="match status" value="1"/>
</dbReference>
<keyword evidence="8" id="KW-0333">Golgi apparatus</keyword>
<keyword evidence="3" id="KW-0813">Transport</keyword>
<dbReference type="SMART" id="SM00178">
    <property type="entry name" value="SAR"/>
    <property type="match status" value="1"/>
</dbReference>
<evidence type="ECO:0000256" key="1">
    <source>
        <dbReference type="ARBA" id="ARBA00004555"/>
    </source>
</evidence>
<dbReference type="InterPro" id="IPR024156">
    <property type="entry name" value="Small_GTPase_ARF"/>
</dbReference>
<evidence type="ECO:0000256" key="5">
    <source>
        <dbReference type="ARBA" id="ARBA00022741"/>
    </source>
</evidence>
<dbReference type="NCBIfam" id="TIGR00231">
    <property type="entry name" value="small_GTP"/>
    <property type="match status" value="1"/>
</dbReference>
<dbReference type="GO" id="GO:0016192">
    <property type="term" value="P:vesicle-mediated transport"/>
    <property type="evidence" value="ECO:0007669"/>
    <property type="project" value="UniProtKB-KW"/>
</dbReference>
<dbReference type="PANTHER" id="PTHR11711">
    <property type="entry name" value="ADP RIBOSYLATION FACTOR-RELATED"/>
    <property type="match status" value="1"/>
</dbReference>
<keyword evidence="5 11" id="KW-0547">Nucleotide-binding</keyword>
<dbReference type="PRINTS" id="PR00328">
    <property type="entry name" value="SAR1GTPBP"/>
</dbReference>
<feature type="binding site" evidence="12">
    <location>
        <position position="48"/>
    </location>
    <ligand>
        <name>Mg(2+)</name>
        <dbReference type="ChEBI" id="CHEBI:18420"/>
    </ligand>
</feature>
<evidence type="ECO:0000256" key="3">
    <source>
        <dbReference type="ARBA" id="ARBA00022448"/>
    </source>
</evidence>
<dbReference type="SUPFAM" id="SSF52540">
    <property type="entry name" value="P-loop containing nucleoside triphosphate hydrolases"/>
    <property type="match status" value="1"/>
</dbReference>
<evidence type="ECO:0000313" key="14">
    <source>
        <dbReference type="EMBL" id="OQS05988.1"/>
    </source>
</evidence>
<gene>
    <name evidence="14" type="ORF">THRCLA_20473</name>
</gene>
<evidence type="ECO:0000256" key="6">
    <source>
        <dbReference type="ARBA" id="ARBA00022892"/>
    </source>
</evidence>
<feature type="binding site" evidence="11">
    <location>
        <position position="70"/>
    </location>
    <ligand>
        <name>GTP</name>
        <dbReference type="ChEBI" id="CHEBI:37565"/>
    </ligand>
</feature>
<proteinExistence type="inferred from homology"/>
<keyword evidence="12" id="KW-0479">Metal-binding</keyword>
<dbReference type="GO" id="GO:0005525">
    <property type="term" value="F:GTP binding"/>
    <property type="evidence" value="ECO:0007669"/>
    <property type="project" value="UniProtKB-KW"/>
</dbReference>
<keyword evidence="10" id="KW-0449">Lipoprotein</keyword>
<dbReference type="CDD" id="cd00878">
    <property type="entry name" value="Arf_Arl"/>
    <property type="match status" value="1"/>
</dbReference>
<dbReference type="STRING" id="74557.A0A1W0A6Z5"/>
<keyword evidence="4" id="KW-0519">Myristate</keyword>
<keyword evidence="15" id="KW-1185">Reference proteome</keyword>
<dbReference type="GO" id="GO:0005794">
    <property type="term" value="C:Golgi apparatus"/>
    <property type="evidence" value="ECO:0007669"/>
    <property type="project" value="UniProtKB-SubCell"/>
</dbReference>
<dbReference type="AlphaFoldDB" id="A0A1W0A6Z5"/>
<evidence type="ECO:0000256" key="13">
    <source>
        <dbReference type="RuleBase" id="RU003925"/>
    </source>
</evidence>
<comment type="subcellular location">
    <subcellularLocation>
        <location evidence="1">Golgi apparatus</location>
    </subcellularLocation>
</comment>
<evidence type="ECO:0000313" key="15">
    <source>
        <dbReference type="Proteomes" id="UP000243217"/>
    </source>
</evidence>
<keyword evidence="7" id="KW-0653">Protein transport</keyword>
<accession>A0A1W0A6Z5</accession>
<comment type="similarity">
    <text evidence="2 13">Belongs to the small GTPase superfamily. Arf family.</text>
</comment>
<feature type="binding site" evidence="11">
    <location>
        <begin position="128"/>
        <end position="131"/>
    </location>
    <ligand>
        <name>GTP</name>
        <dbReference type="ChEBI" id="CHEBI:37565"/>
    </ligand>
</feature>
<dbReference type="InterPro" id="IPR005225">
    <property type="entry name" value="Small_GTP-bd"/>
</dbReference>
<evidence type="ECO:0000256" key="12">
    <source>
        <dbReference type="PIRSR" id="PIRSR606689-2"/>
    </source>
</evidence>
<dbReference type="PROSITE" id="PS51417">
    <property type="entry name" value="ARF"/>
    <property type="match status" value="1"/>
</dbReference>
<name>A0A1W0A6Z5_9STRA</name>
<dbReference type="Gene3D" id="3.40.50.300">
    <property type="entry name" value="P-loop containing nucleotide triphosphate hydrolases"/>
    <property type="match status" value="1"/>
</dbReference>
<feature type="binding site" evidence="11">
    <location>
        <begin position="24"/>
        <end position="31"/>
    </location>
    <ligand>
        <name>GTP</name>
        <dbReference type="ChEBI" id="CHEBI:37565"/>
    </ligand>
</feature>
<evidence type="ECO:0000256" key="11">
    <source>
        <dbReference type="PIRSR" id="PIRSR606689-1"/>
    </source>
</evidence>
<feature type="binding site" evidence="12">
    <location>
        <position position="31"/>
    </location>
    <ligand>
        <name>Mg(2+)</name>
        <dbReference type="ChEBI" id="CHEBI:18420"/>
    </ligand>
</feature>
<dbReference type="FunFam" id="3.40.50.300:FF:003500">
    <property type="entry name" value="ADP-ribosylation factor 1"/>
    <property type="match status" value="1"/>
</dbReference>
<dbReference type="EMBL" id="JNBS01000393">
    <property type="protein sequence ID" value="OQS05988.1"/>
    <property type="molecule type" value="Genomic_DNA"/>
</dbReference>
<dbReference type="InterPro" id="IPR006689">
    <property type="entry name" value="Small_GTPase_ARF/SAR"/>
</dbReference>
<dbReference type="InterPro" id="IPR027417">
    <property type="entry name" value="P-loop_NTPase"/>
</dbReference>
<protein>
    <submittedName>
        <fullName evidence="14">ADP ribosylation factor 1</fullName>
    </submittedName>
</protein>
<evidence type="ECO:0000256" key="2">
    <source>
        <dbReference type="ARBA" id="ARBA00010290"/>
    </source>
</evidence>